<dbReference type="RefSeq" id="WP_028481294.1">
    <property type="nucleotide sequence ID" value="NZ_LVVZ01000015.1"/>
</dbReference>
<evidence type="ECO:0000256" key="5">
    <source>
        <dbReference type="ARBA" id="ARBA00022519"/>
    </source>
</evidence>
<evidence type="ECO:0000259" key="11">
    <source>
        <dbReference type="PROSITE" id="PS50893"/>
    </source>
</evidence>
<dbReference type="InterPro" id="IPR027417">
    <property type="entry name" value="P-loop_NTPase"/>
</dbReference>
<evidence type="ECO:0000256" key="2">
    <source>
        <dbReference type="ARBA" id="ARBA00022448"/>
    </source>
</evidence>
<keyword evidence="7" id="KW-0067">ATP-binding</keyword>
<evidence type="ECO:0000256" key="6">
    <source>
        <dbReference type="ARBA" id="ARBA00022741"/>
    </source>
</evidence>
<dbReference type="Gene3D" id="2.40.50.100">
    <property type="match status" value="1"/>
</dbReference>
<dbReference type="SUPFAM" id="SSF50331">
    <property type="entry name" value="MOP-like"/>
    <property type="match status" value="1"/>
</dbReference>
<evidence type="ECO:0000256" key="4">
    <source>
        <dbReference type="ARBA" id="ARBA00022505"/>
    </source>
</evidence>
<evidence type="ECO:0000256" key="8">
    <source>
        <dbReference type="ARBA" id="ARBA00022967"/>
    </source>
</evidence>
<dbReference type="Pfam" id="PF00005">
    <property type="entry name" value="ABC_tran"/>
    <property type="match status" value="1"/>
</dbReference>
<organism evidence="13 14">
    <name type="scientific">Pseudovibrio exalbescens</name>
    <dbReference type="NCBI Taxonomy" id="197461"/>
    <lineage>
        <taxon>Bacteria</taxon>
        <taxon>Pseudomonadati</taxon>
        <taxon>Pseudomonadota</taxon>
        <taxon>Alphaproteobacteria</taxon>
        <taxon>Hyphomicrobiales</taxon>
        <taxon>Stappiaceae</taxon>
        <taxon>Pseudovibrio</taxon>
    </lineage>
</organism>
<dbReference type="PROSITE" id="PS00211">
    <property type="entry name" value="ABC_TRANSPORTER_1"/>
    <property type="match status" value="1"/>
</dbReference>
<dbReference type="InterPro" id="IPR004606">
    <property type="entry name" value="Mop_domain"/>
</dbReference>
<dbReference type="Gene3D" id="3.40.50.300">
    <property type="entry name" value="P-loop containing nucleotide triphosphate hydrolases"/>
    <property type="match status" value="1"/>
</dbReference>
<keyword evidence="3" id="KW-1003">Cell membrane</keyword>
<dbReference type="GO" id="GO:0016887">
    <property type="term" value="F:ATP hydrolysis activity"/>
    <property type="evidence" value="ECO:0007669"/>
    <property type="project" value="InterPro"/>
</dbReference>
<feature type="domain" description="Mop" evidence="12">
    <location>
        <begin position="291"/>
        <end position="357"/>
    </location>
</feature>
<reference evidence="13 14" key="1">
    <citation type="submission" date="2016-03" db="EMBL/GenBank/DDBJ databases">
        <title>Genome sequence of Nesiotobacter sp. nov., a moderately halophilic alphaproteobacterium isolated from the Yellow Sea, China.</title>
        <authorList>
            <person name="Zhang G."/>
            <person name="Zhang R."/>
        </authorList>
    </citation>
    <scope>NUCLEOTIDE SEQUENCE [LARGE SCALE GENOMIC DNA]</scope>
    <source>
        <strain evidence="13 14">WB1-6</strain>
    </source>
</reference>
<keyword evidence="5" id="KW-0997">Cell inner membrane</keyword>
<proteinExistence type="inferred from homology"/>
<dbReference type="PROSITE" id="PS50893">
    <property type="entry name" value="ABC_TRANSPORTER_2"/>
    <property type="match status" value="1"/>
</dbReference>
<dbReference type="SMART" id="SM00382">
    <property type="entry name" value="AAA"/>
    <property type="match status" value="1"/>
</dbReference>
<dbReference type="InterPro" id="IPR050334">
    <property type="entry name" value="Molybdenum_import_ModC"/>
</dbReference>
<protein>
    <submittedName>
        <fullName evidence="13">Uncharacterized protein</fullName>
    </submittedName>
</protein>
<dbReference type="PROSITE" id="PS51866">
    <property type="entry name" value="MOP"/>
    <property type="match status" value="1"/>
</dbReference>
<dbReference type="NCBIfam" id="TIGR02142">
    <property type="entry name" value="modC_ABC"/>
    <property type="match status" value="1"/>
</dbReference>
<keyword evidence="9" id="KW-0472">Membrane</keyword>
<dbReference type="Proteomes" id="UP000185783">
    <property type="component" value="Unassembled WGS sequence"/>
</dbReference>
<keyword evidence="4 10" id="KW-0500">Molybdenum</keyword>
<dbReference type="EMBL" id="LVVZ01000015">
    <property type="protein sequence ID" value="OKL43907.1"/>
    <property type="molecule type" value="Genomic_DNA"/>
</dbReference>
<dbReference type="GO" id="GO:0140359">
    <property type="term" value="F:ABC-type transporter activity"/>
    <property type="evidence" value="ECO:0007669"/>
    <property type="project" value="InterPro"/>
</dbReference>
<accession>A0A1U7JGQ7</accession>
<dbReference type="InterPro" id="IPR005116">
    <property type="entry name" value="Transp-assoc_OB_typ1"/>
</dbReference>
<dbReference type="PANTHER" id="PTHR43514:SF4">
    <property type="entry name" value="ABC TRANSPORTER I FAMILY MEMBER 10"/>
    <property type="match status" value="1"/>
</dbReference>
<comment type="caution">
    <text evidence="13">The sequence shown here is derived from an EMBL/GenBank/DDBJ whole genome shotgun (WGS) entry which is preliminary data.</text>
</comment>
<dbReference type="GO" id="GO:0015098">
    <property type="term" value="F:molybdate ion transmembrane transporter activity"/>
    <property type="evidence" value="ECO:0007669"/>
    <property type="project" value="InterPro"/>
</dbReference>
<dbReference type="InterPro" id="IPR003593">
    <property type="entry name" value="AAA+_ATPase"/>
</dbReference>
<dbReference type="InterPro" id="IPR003439">
    <property type="entry name" value="ABC_transporter-like_ATP-bd"/>
</dbReference>
<dbReference type="GO" id="GO:0016020">
    <property type="term" value="C:membrane"/>
    <property type="evidence" value="ECO:0007669"/>
    <property type="project" value="InterPro"/>
</dbReference>
<evidence type="ECO:0000259" key="12">
    <source>
        <dbReference type="PROSITE" id="PS51866"/>
    </source>
</evidence>
<evidence type="ECO:0000256" key="9">
    <source>
        <dbReference type="ARBA" id="ARBA00023136"/>
    </source>
</evidence>
<keyword evidence="6" id="KW-0547">Nucleotide-binding</keyword>
<comment type="similarity">
    <text evidence="1">Belongs to the ABC transporter superfamily.</text>
</comment>
<dbReference type="PANTHER" id="PTHR43514">
    <property type="entry name" value="ABC TRANSPORTER I FAMILY MEMBER 10"/>
    <property type="match status" value="1"/>
</dbReference>
<name>A0A1U7JGQ7_9HYPH</name>
<sequence>MIAVDVQGRAGNFASSVAFESAGDVTAVFGPSGCGKTTLIRMICGLHTPERGQIRVGDTLLYDQRAGLNVPAHKRRLGVVFQEPRLFPHLGVTANLRYGQWAGGRSSPLSFDDVVDLLGLGALLQRRTAFLSGGERQRVAIGRALLAGPRLLVMDEPLASLDAARKAEILPYLVALKAEIGIPMLYVSHSLSEIEQLATDMVVMTDGRVVTSGALDEVLNRLDVPGFSEGPEAGSRVKGRLIAHDEDTATGRIAFEGQQVVVPLPRPRSLGPVLLHIQAKDVIIALEPPRGLSIRNQLSGKIAALHQPAGPYVEVLVQVGAQQVRARITQLAARDLQLDVGQSVYVLIKSVALEPALG</sequence>
<evidence type="ECO:0000256" key="1">
    <source>
        <dbReference type="ARBA" id="ARBA00005417"/>
    </source>
</evidence>
<dbReference type="STRING" id="197461.A3843_09905"/>
<gene>
    <name evidence="13" type="ORF">A3843_09905</name>
</gene>
<evidence type="ECO:0000313" key="13">
    <source>
        <dbReference type="EMBL" id="OKL43907.1"/>
    </source>
</evidence>
<dbReference type="SUPFAM" id="SSF52540">
    <property type="entry name" value="P-loop containing nucleoside triphosphate hydrolases"/>
    <property type="match status" value="1"/>
</dbReference>
<dbReference type="GO" id="GO:0005524">
    <property type="term" value="F:ATP binding"/>
    <property type="evidence" value="ECO:0007669"/>
    <property type="project" value="UniProtKB-KW"/>
</dbReference>
<evidence type="ECO:0000256" key="3">
    <source>
        <dbReference type="ARBA" id="ARBA00022475"/>
    </source>
</evidence>
<feature type="domain" description="ABC transporter" evidence="11">
    <location>
        <begin position="1"/>
        <end position="231"/>
    </location>
</feature>
<keyword evidence="2" id="KW-0813">Transport</keyword>
<dbReference type="Pfam" id="PF03459">
    <property type="entry name" value="TOBE"/>
    <property type="match status" value="1"/>
</dbReference>
<evidence type="ECO:0000313" key="14">
    <source>
        <dbReference type="Proteomes" id="UP000185783"/>
    </source>
</evidence>
<dbReference type="InterPro" id="IPR008995">
    <property type="entry name" value="Mo/tungstate-bd_C_term_dom"/>
</dbReference>
<dbReference type="InterPro" id="IPR017871">
    <property type="entry name" value="ABC_transporter-like_CS"/>
</dbReference>
<dbReference type="AlphaFoldDB" id="A0A1U7JGQ7"/>
<keyword evidence="14" id="KW-1185">Reference proteome</keyword>
<evidence type="ECO:0000256" key="10">
    <source>
        <dbReference type="PROSITE-ProRule" id="PRU01213"/>
    </source>
</evidence>
<keyword evidence="8" id="KW-1278">Translocase</keyword>
<dbReference type="InterPro" id="IPR011868">
    <property type="entry name" value="ModC_ABC_ATP-bd"/>
</dbReference>
<evidence type="ECO:0000256" key="7">
    <source>
        <dbReference type="ARBA" id="ARBA00022840"/>
    </source>
</evidence>